<accession>A0A9P0CDI3</accession>
<feature type="transmembrane region" description="Helical" evidence="1">
    <location>
        <begin position="12"/>
        <end position="30"/>
    </location>
</feature>
<dbReference type="Proteomes" id="UP001153636">
    <property type="component" value="Chromosome 11"/>
</dbReference>
<reference evidence="2" key="1">
    <citation type="submission" date="2022-01" db="EMBL/GenBank/DDBJ databases">
        <authorList>
            <person name="King R."/>
        </authorList>
    </citation>
    <scope>NUCLEOTIDE SEQUENCE</scope>
</reference>
<evidence type="ECO:0000256" key="1">
    <source>
        <dbReference type="SAM" id="Phobius"/>
    </source>
</evidence>
<proteinExistence type="predicted"/>
<evidence type="ECO:0008006" key="4">
    <source>
        <dbReference type="Google" id="ProtNLM"/>
    </source>
</evidence>
<keyword evidence="1" id="KW-0472">Membrane</keyword>
<dbReference type="EMBL" id="OV651823">
    <property type="protein sequence ID" value="CAH1101547.1"/>
    <property type="molecule type" value="Genomic_DNA"/>
</dbReference>
<keyword evidence="1" id="KW-0812">Transmembrane</keyword>
<evidence type="ECO:0000313" key="2">
    <source>
        <dbReference type="EMBL" id="CAH1101547.1"/>
    </source>
</evidence>
<gene>
    <name evidence="2" type="ORF">PSYICH_LOCUS2987</name>
</gene>
<dbReference type="PROSITE" id="PS51257">
    <property type="entry name" value="PROKAR_LIPOPROTEIN"/>
    <property type="match status" value="1"/>
</dbReference>
<evidence type="ECO:0000313" key="3">
    <source>
        <dbReference type="Proteomes" id="UP001153636"/>
    </source>
</evidence>
<sequence length="45" mass="5130">MKVKYTNLVQPFAILALVSCISYIHVSFIYKPTGIRNVATLLKQF</sequence>
<organism evidence="2 3">
    <name type="scientific">Psylliodes chrysocephalus</name>
    <dbReference type="NCBI Taxonomy" id="3402493"/>
    <lineage>
        <taxon>Eukaryota</taxon>
        <taxon>Metazoa</taxon>
        <taxon>Ecdysozoa</taxon>
        <taxon>Arthropoda</taxon>
        <taxon>Hexapoda</taxon>
        <taxon>Insecta</taxon>
        <taxon>Pterygota</taxon>
        <taxon>Neoptera</taxon>
        <taxon>Endopterygota</taxon>
        <taxon>Coleoptera</taxon>
        <taxon>Polyphaga</taxon>
        <taxon>Cucujiformia</taxon>
        <taxon>Chrysomeloidea</taxon>
        <taxon>Chrysomelidae</taxon>
        <taxon>Galerucinae</taxon>
        <taxon>Alticini</taxon>
        <taxon>Psylliodes</taxon>
    </lineage>
</organism>
<name>A0A9P0CDI3_9CUCU</name>
<keyword evidence="1" id="KW-1133">Transmembrane helix</keyword>
<protein>
    <recommendedName>
        <fullName evidence="4">Lipoprotein</fullName>
    </recommendedName>
</protein>
<keyword evidence="3" id="KW-1185">Reference proteome</keyword>
<dbReference type="AlphaFoldDB" id="A0A9P0CDI3"/>